<accession>A0ABS7BYI5</accession>
<sequence length="499" mass="52321">MQMPISQAAPGASSAQAGTASAKQSGSDAFVQTLVQTITGSNAGTSQAAEGGVSTGKMMDAAQLTALLGENVSAADLIAAITELLKKLDSLDEEDGDTSVSKEDLTDALKQVEDLLAMLGAVPLIPQPVTDPAAESGGTENEQLPTTDLPIQVDVVTGSATAAVVQPTLNVLSAAAVQPSIQPPVVPEVDNSEAVAVLKAGLQDALVDLRSLLQQGKNGKTNRDLLAAVGQQLTEVEQKLDGKKQTAALPQAFTGISEEVLDSLRPILTAAPAPNVHLQRMAHQLFHVGVLTNHASSEEKVLAAEDPGAAIAEGFGTETPVVTANQELQRQIQMAKPLLVQPVPVQQFAENMQNLIVKQFHVSSADGVSEARISLFPEHLGQVDVRITVQNGLLTAMFMTDTSAAKDMLENQMAQLRASLLTQGLQVDKLEVSQNTVQTSLFQDRQGQSGRDQQSGKRGKGKDDALGGISSFDTDLEELAVDQAVDRHMGLGRGIHARA</sequence>
<dbReference type="Proteomes" id="UP001519887">
    <property type="component" value="Unassembled WGS sequence"/>
</dbReference>
<dbReference type="InterPro" id="IPR021136">
    <property type="entry name" value="Flagellar_hook_control-like_C"/>
</dbReference>
<name>A0ABS7BYI5_9BACL</name>
<keyword evidence="3" id="KW-0969">Cilium</keyword>
<protein>
    <submittedName>
        <fullName evidence="3">Flagellar hook-length control protein FliK</fullName>
    </submittedName>
</protein>
<comment type="caution">
    <text evidence="3">The sequence shown here is derived from an EMBL/GenBank/DDBJ whole genome shotgun (WGS) entry which is preliminary data.</text>
</comment>
<dbReference type="CDD" id="cd17470">
    <property type="entry name" value="T3SS_Flik_C"/>
    <property type="match status" value="1"/>
</dbReference>
<evidence type="ECO:0000259" key="2">
    <source>
        <dbReference type="Pfam" id="PF02120"/>
    </source>
</evidence>
<organism evidence="3 4">
    <name type="scientific">Paenibacillus sepulcri</name>
    <dbReference type="NCBI Taxonomy" id="359917"/>
    <lineage>
        <taxon>Bacteria</taxon>
        <taxon>Bacillati</taxon>
        <taxon>Bacillota</taxon>
        <taxon>Bacilli</taxon>
        <taxon>Bacillales</taxon>
        <taxon>Paenibacillaceae</taxon>
        <taxon>Paenibacillus</taxon>
    </lineage>
</organism>
<dbReference type="RefSeq" id="WP_210041204.1">
    <property type="nucleotide sequence ID" value="NZ_JBHLVU010000002.1"/>
</dbReference>
<evidence type="ECO:0000313" key="4">
    <source>
        <dbReference type="Proteomes" id="UP001519887"/>
    </source>
</evidence>
<dbReference type="PANTHER" id="PTHR37533">
    <property type="entry name" value="FLAGELLAR HOOK-LENGTH CONTROL PROTEIN"/>
    <property type="match status" value="1"/>
</dbReference>
<feature type="region of interest" description="Disordered" evidence="1">
    <location>
        <begin position="127"/>
        <end position="146"/>
    </location>
</feature>
<feature type="region of interest" description="Disordered" evidence="1">
    <location>
        <begin position="438"/>
        <end position="469"/>
    </location>
</feature>
<dbReference type="PANTHER" id="PTHR37533:SF2">
    <property type="entry name" value="FLAGELLAR HOOK-LENGTH CONTROL PROTEIN"/>
    <property type="match status" value="1"/>
</dbReference>
<dbReference type="InterPro" id="IPR038610">
    <property type="entry name" value="FliK-like_C_sf"/>
</dbReference>
<dbReference type="EMBL" id="JAHZIK010000106">
    <property type="protein sequence ID" value="MBW7453713.1"/>
    <property type="molecule type" value="Genomic_DNA"/>
</dbReference>
<evidence type="ECO:0000313" key="3">
    <source>
        <dbReference type="EMBL" id="MBW7453713.1"/>
    </source>
</evidence>
<dbReference type="InterPro" id="IPR052563">
    <property type="entry name" value="FliK"/>
</dbReference>
<keyword evidence="4" id="KW-1185">Reference proteome</keyword>
<keyword evidence="3" id="KW-0282">Flagellum</keyword>
<dbReference type="Pfam" id="PF02120">
    <property type="entry name" value="Flg_hook"/>
    <property type="match status" value="1"/>
</dbReference>
<proteinExistence type="predicted"/>
<evidence type="ECO:0000256" key="1">
    <source>
        <dbReference type="SAM" id="MobiDB-lite"/>
    </source>
</evidence>
<feature type="domain" description="Flagellar hook-length control protein-like C-terminal" evidence="2">
    <location>
        <begin position="362"/>
        <end position="436"/>
    </location>
</feature>
<feature type="compositionally biased region" description="Low complexity" evidence="1">
    <location>
        <begin position="443"/>
        <end position="453"/>
    </location>
</feature>
<gene>
    <name evidence="3" type="ORF">K0U00_06640</name>
</gene>
<dbReference type="Gene3D" id="3.30.750.140">
    <property type="match status" value="1"/>
</dbReference>
<reference evidence="3 4" key="1">
    <citation type="submission" date="2021-07" db="EMBL/GenBank/DDBJ databases">
        <title>Paenibacillus radiodurans sp. nov., isolated from the southeastern edge of Tengger Desert.</title>
        <authorList>
            <person name="Zhang G."/>
        </authorList>
    </citation>
    <scope>NUCLEOTIDE SEQUENCE [LARGE SCALE GENOMIC DNA]</scope>
    <source>
        <strain evidence="3 4">CCM 7311</strain>
    </source>
</reference>
<feature type="region of interest" description="Disordered" evidence="1">
    <location>
        <begin position="1"/>
        <end position="20"/>
    </location>
</feature>
<keyword evidence="3" id="KW-0966">Cell projection</keyword>